<reference evidence="1" key="2">
    <citation type="journal article" date="2015" name="Fish Shellfish Immunol.">
        <title>Early steps in the European eel (Anguilla anguilla)-Vibrio vulnificus interaction in the gills: Role of the RtxA13 toxin.</title>
        <authorList>
            <person name="Callol A."/>
            <person name="Pajuelo D."/>
            <person name="Ebbesson L."/>
            <person name="Teles M."/>
            <person name="MacKenzie S."/>
            <person name="Amaro C."/>
        </authorList>
    </citation>
    <scope>NUCLEOTIDE SEQUENCE</scope>
</reference>
<name>A0A0E9TM47_ANGAN</name>
<protein>
    <submittedName>
        <fullName evidence="1">Uncharacterized protein</fullName>
    </submittedName>
</protein>
<reference evidence="1" key="1">
    <citation type="submission" date="2014-11" db="EMBL/GenBank/DDBJ databases">
        <authorList>
            <person name="Amaro Gonzalez C."/>
        </authorList>
    </citation>
    <scope>NUCLEOTIDE SEQUENCE</scope>
</reference>
<dbReference type="AlphaFoldDB" id="A0A0E9TM47"/>
<organism evidence="1">
    <name type="scientific">Anguilla anguilla</name>
    <name type="common">European freshwater eel</name>
    <name type="synonym">Muraena anguilla</name>
    <dbReference type="NCBI Taxonomy" id="7936"/>
    <lineage>
        <taxon>Eukaryota</taxon>
        <taxon>Metazoa</taxon>
        <taxon>Chordata</taxon>
        <taxon>Craniata</taxon>
        <taxon>Vertebrata</taxon>
        <taxon>Euteleostomi</taxon>
        <taxon>Actinopterygii</taxon>
        <taxon>Neopterygii</taxon>
        <taxon>Teleostei</taxon>
        <taxon>Anguilliformes</taxon>
        <taxon>Anguillidae</taxon>
        <taxon>Anguilla</taxon>
    </lineage>
</organism>
<accession>A0A0E9TM47</accession>
<proteinExistence type="predicted"/>
<evidence type="ECO:0000313" key="1">
    <source>
        <dbReference type="EMBL" id="JAH53798.1"/>
    </source>
</evidence>
<dbReference type="EMBL" id="GBXM01054779">
    <property type="protein sequence ID" value="JAH53798.1"/>
    <property type="molecule type" value="Transcribed_RNA"/>
</dbReference>
<sequence length="18" mass="1746">MGTPGLSELTPGLAVMAT</sequence>